<feature type="region of interest" description="Disordered" evidence="1">
    <location>
        <begin position="1"/>
        <end position="21"/>
    </location>
</feature>
<evidence type="ECO:0000313" key="4">
    <source>
        <dbReference type="Proteomes" id="UP001162480"/>
    </source>
</evidence>
<organism evidence="3 4">
    <name type="scientific">Octopus vulgaris</name>
    <name type="common">Common octopus</name>
    <dbReference type="NCBI Taxonomy" id="6645"/>
    <lineage>
        <taxon>Eukaryota</taxon>
        <taxon>Metazoa</taxon>
        <taxon>Spiralia</taxon>
        <taxon>Lophotrochozoa</taxon>
        <taxon>Mollusca</taxon>
        <taxon>Cephalopoda</taxon>
        <taxon>Coleoidea</taxon>
        <taxon>Octopodiformes</taxon>
        <taxon>Octopoda</taxon>
        <taxon>Incirrata</taxon>
        <taxon>Octopodidae</taxon>
        <taxon>Octopus</taxon>
    </lineage>
</organism>
<feature type="compositionally biased region" description="Basic and acidic residues" evidence="1">
    <location>
        <begin position="7"/>
        <end position="21"/>
    </location>
</feature>
<evidence type="ECO:0000313" key="3">
    <source>
        <dbReference type="EMBL" id="CAI9724851.1"/>
    </source>
</evidence>
<sequence length="112" mass="13071">MNCSRNGGERERAIHTHKMKENTKNLEQKNFELFFLLLLLILMLLLQLLLSVSNSDSEDQLNSGCLFSCQQFEAPKPHHCSPPPPLACDFLLKWYHRQKALHMSNTYMHIFV</sequence>
<gene>
    <name evidence="3" type="ORF">OCTVUL_1B018913</name>
</gene>
<name>A0AA36F3Z4_OCTVU</name>
<evidence type="ECO:0000256" key="2">
    <source>
        <dbReference type="SAM" id="Phobius"/>
    </source>
</evidence>
<reference evidence="3" key="1">
    <citation type="submission" date="2023-08" db="EMBL/GenBank/DDBJ databases">
        <authorList>
            <person name="Alioto T."/>
            <person name="Alioto T."/>
            <person name="Gomez Garrido J."/>
        </authorList>
    </citation>
    <scope>NUCLEOTIDE SEQUENCE</scope>
</reference>
<keyword evidence="2" id="KW-0812">Transmembrane</keyword>
<protein>
    <submittedName>
        <fullName evidence="3">Uncharacterized protein</fullName>
    </submittedName>
</protein>
<evidence type="ECO:0000256" key="1">
    <source>
        <dbReference type="SAM" id="MobiDB-lite"/>
    </source>
</evidence>
<keyword evidence="4" id="KW-1185">Reference proteome</keyword>
<dbReference type="EMBL" id="OX597819">
    <property type="protein sequence ID" value="CAI9724851.1"/>
    <property type="molecule type" value="Genomic_DNA"/>
</dbReference>
<keyword evidence="2" id="KW-0472">Membrane</keyword>
<proteinExistence type="predicted"/>
<accession>A0AA36F3Z4</accession>
<dbReference type="AlphaFoldDB" id="A0AA36F3Z4"/>
<keyword evidence="2" id="KW-1133">Transmembrane helix</keyword>
<dbReference type="Proteomes" id="UP001162480">
    <property type="component" value="Chromosome 6"/>
</dbReference>
<feature type="transmembrane region" description="Helical" evidence="2">
    <location>
        <begin position="33"/>
        <end position="52"/>
    </location>
</feature>